<evidence type="ECO:0000313" key="1">
    <source>
        <dbReference type="EMBL" id="CAB4122842.1"/>
    </source>
</evidence>
<protein>
    <recommendedName>
        <fullName evidence="2">Terminase small subunit</fullName>
    </recommendedName>
</protein>
<evidence type="ECO:0008006" key="2">
    <source>
        <dbReference type="Google" id="ProtNLM"/>
    </source>
</evidence>
<reference evidence="1" key="1">
    <citation type="submission" date="2020-04" db="EMBL/GenBank/DDBJ databases">
        <authorList>
            <person name="Chiriac C."/>
            <person name="Salcher M."/>
            <person name="Ghai R."/>
            <person name="Kavagutti S V."/>
        </authorList>
    </citation>
    <scope>NUCLEOTIDE SEQUENCE</scope>
</reference>
<name>A0A6J5KNW3_9CAUD</name>
<gene>
    <name evidence="1" type="ORF">UFOVP33_62</name>
</gene>
<organism evidence="1">
    <name type="scientific">uncultured Caudovirales phage</name>
    <dbReference type="NCBI Taxonomy" id="2100421"/>
    <lineage>
        <taxon>Viruses</taxon>
        <taxon>Duplodnaviria</taxon>
        <taxon>Heunggongvirae</taxon>
        <taxon>Uroviricota</taxon>
        <taxon>Caudoviricetes</taxon>
        <taxon>Peduoviridae</taxon>
        <taxon>Maltschvirus</taxon>
        <taxon>Maltschvirus maltsch</taxon>
    </lineage>
</organism>
<accession>A0A6J5KNW3</accession>
<dbReference type="EMBL" id="LR796162">
    <property type="protein sequence ID" value="CAB4122842.1"/>
    <property type="molecule type" value="Genomic_DNA"/>
</dbReference>
<sequence>MTSIKQELKDIEKEIKRKPGVAKANREKKTGVRIPPKILTDDNLTPAQEAYCRARALGMGKGESLNMAGIHNGRTSSEWERIPAVRERIAELCEIATKNSILKSGLDRGWVISRLMTITERCMQAEPVLDREGEPTGEYKFDSSGANKALELLGKTLKMWNEKDKEQDNEYANLSDDDIARIAAELATETGLIAHIAGAEAPQRPQQVVEVQALQKAD</sequence>
<proteinExistence type="predicted"/>